<reference evidence="1" key="1">
    <citation type="journal article" date="2020" name="Nature">
        <title>Giant virus diversity and host interactions through global metagenomics.</title>
        <authorList>
            <person name="Schulz F."/>
            <person name="Roux S."/>
            <person name="Paez-Espino D."/>
            <person name="Jungbluth S."/>
            <person name="Walsh D.A."/>
            <person name="Denef V.J."/>
            <person name="McMahon K.D."/>
            <person name="Konstantinidis K.T."/>
            <person name="Eloe-Fadrosh E.A."/>
            <person name="Kyrpides N.C."/>
            <person name="Woyke T."/>
        </authorList>
    </citation>
    <scope>NUCLEOTIDE SEQUENCE</scope>
    <source>
        <strain evidence="1">GVMAG-S-1040241-154</strain>
    </source>
</reference>
<sequence length="114" mass="13085">MYYYILIMERNKISRKTKNVPPPPVKIDAQNKEGFLSSAINNVFQGITLGLGSQLATRALDSIMGPRKIELKAENNTNCNNELEAYYNCMKNNLDNYSYCKEYFELLSKCKNTN</sequence>
<organism evidence="1">
    <name type="scientific">viral metagenome</name>
    <dbReference type="NCBI Taxonomy" id="1070528"/>
    <lineage>
        <taxon>unclassified sequences</taxon>
        <taxon>metagenomes</taxon>
        <taxon>organismal metagenomes</taxon>
    </lineage>
</organism>
<protein>
    <recommendedName>
        <fullName evidence="2">CHCH domain-containing protein</fullName>
    </recommendedName>
</protein>
<accession>A0A6C0JRF8</accession>
<proteinExistence type="predicted"/>
<dbReference type="AlphaFoldDB" id="A0A6C0JRF8"/>
<name>A0A6C0JRF8_9ZZZZ</name>
<evidence type="ECO:0008006" key="2">
    <source>
        <dbReference type="Google" id="ProtNLM"/>
    </source>
</evidence>
<evidence type="ECO:0000313" key="1">
    <source>
        <dbReference type="EMBL" id="QHU07270.1"/>
    </source>
</evidence>
<dbReference type="EMBL" id="MN740684">
    <property type="protein sequence ID" value="QHU07270.1"/>
    <property type="molecule type" value="Genomic_DNA"/>
</dbReference>